<feature type="compositionally biased region" description="Basic and acidic residues" evidence="7">
    <location>
        <begin position="637"/>
        <end position="648"/>
    </location>
</feature>
<reference evidence="8" key="1">
    <citation type="journal article" date="2023" name="PhytoFront">
        <title>Draft Genome Resources of Seven Strains of Tilletia horrida, Causal Agent of Kernel Smut of Rice.</title>
        <authorList>
            <person name="Khanal S."/>
            <person name="Antony Babu S."/>
            <person name="Zhou X.G."/>
        </authorList>
    </citation>
    <scope>NUCLEOTIDE SEQUENCE</scope>
    <source>
        <strain evidence="8">TX6</strain>
    </source>
</reference>
<evidence type="ECO:0000256" key="6">
    <source>
        <dbReference type="RuleBase" id="RU367155"/>
    </source>
</evidence>
<dbReference type="Proteomes" id="UP001176517">
    <property type="component" value="Unassembled WGS sequence"/>
</dbReference>
<evidence type="ECO:0000256" key="7">
    <source>
        <dbReference type="SAM" id="MobiDB-lite"/>
    </source>
</evidence>
<dbReference type="PROSITE" id="PS51152">
    <property type="entry name" value="NFYA_HAP2_2"/>
    <property type="match status" value="2"/>
</dbReference>
<comment type="subcellular location">
    <subcellularLocation>
        <location evidence="1 6">Nucleus</location>
    </subcellularLocation>
</comment>
<evidence type="ECO:0000256" key="1">
    <source>
        <dbReference type="ARBA" id="ARBA00004123"/>
    </source>
</evidence>
<keyword evidence="2 6" id="KW-0805">Transcription regulation</keyword>
<feature type="compositionally biased region" description="Low complexity" evidence="7">
    <location>
        <begin position="335"/>
        <end position="348"/>
    </location>
</feature>
<evidence type="ECO:0000256" key="4">
    <source>
        <dbReference type="ARBA" id="ARBA00023163"/>
    </source>
</evidence>
<dbReference type="Gene3D" id="6.10.250.2430">
    <property type="match status" value="2"/>
</dbReference>
<feature type="region of interest" description="Disordered" evidence="7">
    <location>
        <begin position="382"/>
        <end position="408"/>
    </location>
</feature>
<keyword evidence="3 6" id="KW-0238">DNA-binding</keyword>
<evidence type="ECO:0000256" key="5">
    <source>
        <dbReference type="ARBA" id="ARBA00023242"/>
    </source>
</evidence>
<keyword evidence="4 6" id="KW-0804">Transcription</keyword>
<comment type="subunit">
    <text evidence="6">Heterotrimer.</text>
</comment>
<dbReference type="SMART" id="SM00521">
    <property type="entry name" value="CBF"/>
    <property type="match status" value="2"/>
</dbReference>
<keyword evidence="5 6" id="KW-0539">Nucleus</keyword>
<accession>A0AAN6JQ86</accession>
<keyword evidence="9" id="KW-1185">Reference proteome</keyword>
<feature type="compositionally biased region" description="Basic residues" evidence="7">
    <location>
        <begin position="610"/>
        <end position="629"/>
    </location>
</feature>
<dbReference type="InterPro" id="IPR001289">
    <property type="entry name" value="NFYA"/>
</dbReference>
<dbReference type="GO" id="GO:0003700">
    <property type="term" value="F:DNA-binding transcription factor activity"/>
    <property type="evidence" value="ECO:0007669"/>
    <property type="project" value="UniProtKB-UniRule"/>
</dbReference>
<name>A0AAN6JQ86_9BASI</name>
<proteinExistence type="inferred from homology"/>
<organism evidence="8 9">
    <name type="scientific">Tilletia horrida</name>
    <dbReference type="NCBI Taxonomy" id="155126"/>
    <lineage>
        <taxon>Eukaryota</taxon>
        <taxon>Fungi</taxon>
        <taxon>Dikarya</taxon>
        <taxon>Basidiomycota</taxon>
        <taxon>Ustilaginomycotina</taxon>
        <taxon>Exobasidiomycetes</taxon>
        <taxon>Tilletiales</taxon>
        <taxon>Tilletiaceae</taxon>
        <taxon>Tilletia</taxon>
    </lineage>
</organism>
<dbReference type="PANTHER" id="PTHR12632">
    <property type="entry name" value="TRANSCRIPTION FACTOR NF-Y ALPHA-RELATED"/>
    <property type="match status" value="1"/>
</dbReference>
<feature type="region of interest" description="Disordered" evidence="7">
    <location>
        <begin position="597"/>
        <end position="659"/>
    </location>
</feature>
<evidence type="ECO:0000313" key="8">
    <source>
        <dbReference type="EMBL" id="KAK0542249.1"/>
    </source>
</evidence>
<dbReference type="Pfam" id="PF02045">
    <property type="entry name" value="CBFB_NFYA"/>
    <property type="match status" value="2"/>
</dbReference>
<dbReference type="GO" id="GO:0003677">
    <property type="term" value="F:DNA binding"/>
    <property type="evidence" value="ECO:0007669"/>
    <property type="project" value="UniProtKB-KW"/>
</dbReference>
<feature type="region of interest" description="Disordered" evidence="7">
    <location>
        <begin position="140"/>
        <end position="176"/>
    </location>
</feature>
<sequence length="659" mass="68048">MMIRSTSVDSSPAATAIAFSQQGRNQHGLPASILTPAARVLNPALFNSASFVPGPLLPSSLGSDLNHLDWHHPSAAAIGGIPMAHTSSYHPSNSTAGLGAVPPPLKRQRTSPSAIESAATADPQSMLISDNALSALHHPASASHVHQPYHQPPFSPASPAFGLDDQDPFSPSRLSPLGADSSYPFSLIDSSSLGPSALMPLPLPELRDDHARSAYPVVSSSSSAAVLPQGHQGTVPPSAILPPFVGSPSPMLNPSYPLTHMLNSNIIHQHQHHFSPTSPIGLNNPAYRPQPLALAINAAAAAAAAANSGASSGTASPQNQSHGLFSQALSHTGTSPSSIGSGSRSSSFRPLSLPQDLLIPDQSIAGGALAQAKPTTMATAMLPSASATSSTSATTKKGQGRKKKGKGGLVAEASAAAMKGTLSMGSSAGSFIAPIDDEPLYVNAKQYQRILARRASRARMHQTHARKLLQNARDALLAAMSSASSDRTRIEEDLDSALAALNLRSIAPELFAQNQSSKKSGGTGGIDGKKGSGLISAANSTAELSAADQAAKSQMQEAKLVQTVESILSVSDAPASAEQNIQVGAWQLRQALQRMAEGGRVGSGGSASKNSKKPYQHESRHKHAMRRPRGPGGRFLTADEIKALEAEGKLPGQPSNQST</sequence>
<feature type="compositionally biased region" description="Low complexity" evidence="7">
    <location>
        <begin position="382"/>
        <end position="397"/>
    </location>
</feature>
<comment type="caution">
    <text evidence="8">The sequence shown here is derived from an EMBL/GenBank/DDBJ whole genome shotgun (WGS) entry which is preliminary data.</text>
</comment>
<evidence type="ECO:0000256" key="2">
    <source>
        <dbReference type="ARBA" id="ARBA00023015"/>
    </source>
</evidence>
<evidence type="ECO:0000313" key="9">
    <source>
        <dbReference type="Proteomes" id="UP001176517"/>
    </source>
</evidence>
<evidence type="ECO:0000256" key="3">
    <source>
        <dbReference type="ARBA" id="ARBA00023125"/>
    </source>
</evidence>
<feature type="region of interest" description="Disordered" evidence="7">
    <location>
        <begin position="88"/>
        <end position="121"/>
    </location>
</feature>
<protein>
    <recommendedName>
        <fullName evidence="6">Transcriptional activator HAP2</fullName>
    </recommendedName>
</protein>
<dbReference type="AlphaFoldDB" id="A0AAN6JQ86"/>
<comment type="similarity">
    <text evidence="6">Belongs to the NFYA/HAP2 subunit family.</text>
</comment>
<gene>
    <name evidence="8" type="primary">HAP2</name>
    <name evidence="8" type="ORF">OC846_006794</name>
</gene>
<comment type="function">
    <text evidence="6">Component of the sequence-specific heterotrimeric transcription factor (NF-Y) which specifically recognizes a 5'-CCAAT-3' box motif found in the promoters of its target genes.</text>
</comment>
<dbReference type="GO" id="GO:0005634">
    <property type="term" value="C:nucleus"/>
    <property type="evidence" value="ECO:0007669"/>
    <property type="project" value="UniProtKB-SubCell"/>
</dbReference>
<dbReference type="EMBL" id="JAPDMZ010000579">
    <property type="protein sequence ID" value="KAK0542249.1"/>
    <property type="molecule type" value="Genomic_DNA"/>
</dbReference>
<feature type="region of interest" description="Disordered" evidence="7">
    <location>
        <begin position="328"/>
        <end position="348"/>
    </location>
</feature>